<dbReference type="RefSeq" id="WP_344930852.1">
    <property type="nucleotide sequence ID" value="NZ_BAAAYK010000038.1"/>
</dbReference>
<feature type="transmembrane region" description="Helical" evidence="6">
    <location>
        <begin position="163"/>
        <end position="185"/>
    </location>
</feature>
<evidence type="ECO:0000256" key="5">
    <source>
        <dbReference type="ARBA" id="ARBA00023136"/>
    </source>
</evidence>
<dbReference type="PANTHER" id="PTHR42770:SF13">
    <property type="entry name" value="L-METHIONINE_BRANCHED-CHAIN AMINO ACID EXPORTER YJEH"/>
    <property type="match status" value="1"/>
</dbReference>
<feature type="transmembrane region" description="Helical" evidence="6">
    <location>
        <begin position="96"/>
        <end position="116"/>
    </location>
</feature>
<gene>
    <name evidence="7" type="ORF">GCM10020366_59720</name>
</gene>
<organism evidence="7 8">
    <name type="scientific">Saccharopolyspora gregorii</name>
    <dbReference type="NCBI Taxonomy" id="33914"/>
    <lineage>
        <taxon>Bacteria</taxon>
        <taxon>Bacillati</taxon>
        <taxon>Actinomycetota</taxon>
        <taxon>Actinomycetes</taxon>
        <taxon>Pseudonocardiales</taxon>
        <taxon>Pseudonocardiaceae</taxon>
        <taxon>Saccharopolyspora</taxon>
    </lineage>
</organism>
<accession>A0ABP6RZV9</accession>
<evidence type="ECO:0000256" key="2">
    <source>
        <dbReference type="ARBA" id="ARBA00022475"/>
    </source>
</evidence>
<dbReference type="Proteomes" id="UP001500483">
    <property type="component" value="Unassembled WGS sequence"/>
</dbReference>
<keyword evidence="5 6" id="KW-0472">Membrane</keyword>
<feature type="transmembrane region" description="Helical" evidence="6">
    <location>
        <begin position="234"/>
        <end position="257"/>
    </location>
</feature>
<dbReference type="Gene3D" id="1.20.1740.10">
    <property type="entry name" value="Amino acid/polyamine transporter I"/>
    <property type="match status" value="1"/>
</dbReference>
<reference evidence="8" key="1">
    <citation type="journal article" date="2019" name="Int. J. Syst. Evol. Microbiol.">
        <title>The Global Catalogue of Microorganisms (GCM) 10K type strain sequencing project: providing services to taxonomists for standard genome sequencing and annotation.</title>
        <authorList>
            <consortium name="The Broad Institute Genomics Platform"/>
            <consortium name="The Broad Institute Genome Sequencing Center for Infectious Disease"/>
            <person name="Wu L."/>
            <person name="Ma J."/>
        </authorList>
    </citation>
    <scope>NUCLEOTIDE SEQUENCE [LARGE SCALE GENOMIC DNA]</scope>
    <source>
        <strain evidence="8">JCM 9687</strain>
    </source>
</reference>
<evidence type="ECO:0000256" key="1">
    <source>
        <dbReference type="ARBA" id="ARBA00004651"/>
    </source>
</evidence>
<feature type="transmembrane region" description="Helical" evidence="6">
    <location>
        <begin position="277"/>
        <end position="302"/>
    </location>
</feature>
<feature type="transmembrane region" description="Helical" evidence="6">
    <location>
        <begin position="21"/>
        <end position="42"/>
    </location>
</feature>
<keyword evidence="2" id="KW-1003">Cell membrane</keyword>
<evidence type="ECO:0000256" key="4">
    <source>
        <dbReference type="ARBA" id="ARBA00022989"/>
    </source>
</evidence>
<comment type="subcellular location">
    <subcellularLocation>
        <location evidence="1">Cell membrane</location>
        <topology evidence="1">Multi-pass membrane protein</topology>
    </subcellularLocation>
</comment>
<feature type="transmembrane region" description="Helical" evidence="6">
    <location>
        <begin position="362"/>
        <end position="379"/>
    </location>
</feature>
<evidence type="ECO:0000313" key="7">
    <source>
        <dbReference type="EMBL" id="GAA3364322.1"/>
    </source>
</evidence>
<evidence type="ECO:0000313" key="8">
    <source>
        <dbReference type="Proteomes" id="UP001500483"/>
    </source>
</evidence>
<feature type="transmembrane region" description="Helical" evidence="6">
    <location>
        <begin position="334"/>
        <end position="356"/>
    </location>
</feature>
<evidence type="ECO:0000256" key="6">
    <source>
        <dbReference type="SAM" id="Phobius"/>
    </source>
</evidence>
<dbReference type="PIRSF" id="PIRSF006060">
    <property type="entry name" value="AA_transporter"/>
    <property type="match status" value="1"/>
</dbReference>
<feature type="transmembrane region" description="Helical" evidence="6">
    <location>
        <begin position="54"/>
        <end position="75"/>
    </location>
</feature>
<evidence type="ECO:0000256" key="3">
    <source>
        <dbReference type="ARBA" id="ARBA00022692"/>
    </source>
</evidence>
<dbReference type="InterPro" id="IPR002293">
    <property type="entry name" value="AA/rel_permease1"/>
</dbReference>
<dbReference type="PANTHER" id="PTHR42770">
    <property type="entry name" value="AMINO ACID TRANSPORTER-RELATED"/>
    <property type="match status" value="1"/>
</dbReference>
<dbReference type="Pfam" id="PF13520">
    <property type="entry name" value="AA_permease_2"/>
    <property type="match status" value="1"/>
</dbReference>
<name>A0ABP6RZV9_9PSEU</name>
<feature type="transmembrane region" description="Helical" evidence="6">
    <location>
        <begin position="386"/>
        <end position="405"/>
    </location>
</feature>
<feature type="transmembrane region" description="Helical" evidence="6">
    <location>
        <begin position="197"/>
        <end position="222"/>
    </location>
</feature>
<dbReference type="InterPro" id="IPR050367">
    <property type="entry name" value="APC_superfamily"/>
</dbReference>
<dbReference type="EMBL" id="BAAAYK010000038">
    <property type="protein sequence ID" value="GAA3364322.1"/>
    <property type="molecule type" value="Genomic_DNA"/>
</dbReference>
<proteinExistence type="predicted"/>
<feature type="transmembrane region" description="Helical" evidence="6">
    <location>
        <begin position="411"/>
        <end position="429"/>
    </location>
</feature>
<sequence length="432" mass="43716">MRDTTGANSTESPPAGLRRHLTVVPATALAVTTVIGGGALVLPGAALREAGNDALLGWVLAAVITLPLIFVFARLGARFPSAGGIAGFARAGFGRISAAGVEVVLIGTFGLGIPAIALSGGGYLAAALNWPASQAWIGAVVLLLPVAAMLTAGTALSARVQTVLAAVLTAALLAVGALGLFAPGAQFSPPDFGPEGWGHAFTVVGIVFFGFTGWEMIAFTTGEYRDPRRDFPRVVALSFLIVIGVYLLLAAGVQAVLDPSSPRVETAPLAELVETAFSPTAATLVSVLGVLILAANLVGAVWGASRLVYSSADEGLLPRSLAAVSRVGGVPRRAVLATVGLFLLVVLCSATGLITVTGMFEVAGQNFFLLYVLCAAVYGKVADGAAARAFGIVLAVCLLVVALVGFDLITIGYPLALFAAGAGVGLVRGRRT</sequence>
<feature type="transmembrane region" description="Helical" evidence="6">
    <location>
        <begin position="136"/>
        <end position="156"/>
    </location>
</feature>
<comment type="caution">
    <text evidence="7">The sequence shown here is derived from an EMBL/GenBank/DDBJ whole genome shotgun (WGS) entry which is preliminary data.</text>
</comment>
<keyword evidence="3 6" id="KW-0812">Transmembrane</keyword>
<keyword evidence="8" id="KW-1185">Reference proteome</keyword>
<keyword evidence="4 6" id="KW-1133">Transmembrane helix</keyword>
<protein>
    <submittedName>
        <fullName evidence="7">Amino acid permease</fullName>
    </submittedName>
</protein>